<keyword evidence="1" id="KW-0472">Membrane</keyword>
<name>A0A9D3AXX7_9FIRM</name>
<feature type="domain" description="Transcription regulator PadR N-terminal" evidence="2">
    <location>
        <begin position="30"/>
        <end position="102"/>
    </location>
</feature>
<dbReference type="InterPro" id="IPR005149">
    <property type="entry name" value="Tscrpt_reg_PadR_N"/>
</dbReference>
<dbReference type="AlphaFoldDB" id="A0A9D3AXX7"/>
<reference evidence="3" key="1">
    <citation type="submission" date="2016-02" db="EMBL/GenBank/DDBJ databases">
        <title>Draft Genome Sequence of Sporotomaculum syntrophicum Strain FB, a Syntrophic Benzoate Degrader.</title>
        <authorList>
            <person name="Nobu M.K."/>
            <person name="Narihiro T."/>
            <person name="Qiu Y.-L."/>
            <person name="Ohashi A."/>
            <person name="Liu W.-T."/>
            <person name="Yuji S."/>
        </authorList>
    </citation>
    <scope>NUCLEOTIDE SEQUENCE</scope>
    <source>
        <strain evidence="3">FB</strain>
    </source>
</reference>
<dbReference type="EMBL" id="LSRS01000006">
    <property type="protein sequence ID" value="KAF1084194.1"/>
    <property type="molecule type" value="Genomic_DNA"/>
</dbReference>
<sequence length="129" mass="14769">MLIKKPYQDLIDFSKLSGGLLLRGFLSFYVLSLLAEKKMYGKQIIDQITNMTRGEWKPSPGSIYPVLQKMVRLGLVTVYVGNVKGQSTRVYELTGLGRDALNDMRKEIKPRLKKTIELLNQHLLELEKV</sequence>
<organism evidence="3 4">
    <name type="scientific">Sporotomaculum syntrophicum</name>
    <dbReference type="NCBI Taxonomy" id="182264"/>
    <lineage>
        <taxon>Bacteria</taxon>
        <taxon>Bacillati</taxon>
        <taxon>Bacillota</taxon>
        <taxon>Clostridia</taxon>
        <taxon>Eubacteriales</taxon>
        <taxon>Desulfallaceae</taxon>
        <taxon>Sporotomaculum</taxon>
    </lineage>
</organism>
<dbReference type="PANTHER" id="PTHR43252">
    <property type="entry name" value="TRANSCRIPTIONAL REGULATOR YQJI"/>
    <property type="match status" value="1"/>
</dbReference>
<dbReference type="InterPro" id="IPR036390">
    <property type="entry name" value="WH_DNA-bd_sf"/>
</dbReference>
<dbReference type="InterPro" id="IPR036388">
    <property type="entry name" value="WH-like_DNA-bd_sf"/>
</dbReference>
<protein>
    <submittedName>
        <fullName evidence="3">Transcriptional regulator YqjI</fullName>
    </submittedName>
</protein>
<keyword evidence="1" id="KW-1133">Transmembrane helix</keyword>
<dbReference type="SUPFAM" id="SSF46785">
    <property type="entry name" value="Winged helix' DNA-binding domain"/>
    <property type="match status" value="1"/>
</dbReference>
<proteinExistence type="predicted"/>
<evidence type="ECO:0000259" key="2">
    <source>
        <dbReference type="Pfam" id="PF03551"/>
    </source>
</evidence>
<dbReference type="PANTHER" id="PTHR43252:SF2">
    <property type="entry name" value="TRANSCRIPTION REGULATOR, PADR-LIKE FAMILY"/>
    <property type="match status" value="1"/>
</dbReference>
<dbReference type="Gene3D" id="1.10.10.10">
    <property type="entry name" value="Winged helix-like DNA-binding domain superfamily/Winged helix DNA-binding domain"/>
    <property type="match status" value="1"/>
</dbReference>
<dbReference type="Pfam" id="PF03551">
    <property type="entry name" value="PadR"/>
    <property type="match status" value="1"/>
</dbReference>
<accession>A0A9D3AXX7</accession>
<keyword evidence="1" id="KW-0812">Transmembrane</keyword>
<evidence type="ECO:0000256" key="1">
    <source>
        <dbReference type="SAM" id="Phobius"/>
    </source>
</evidence>
<gene>
    <name evidence="3" type="primary">yqjI</name>
    <name evidence="3" type="ORF">SPSYN_02598</name>
</gene>
<evidence type="ECO:0000313" key="4">
    <source>
        <dbReference type="Proteomes" id="UP000798488"/>
    </source>
</evidence>
<dbReference type="RefSeq" id="WP_202623832.1">
    <property type="nucleotide sequence ID" value="NZ_LSRS01000006.1"/>
</dbReference>
<feature type="transmembrane region" description="Helical" evidence="1">
    <location>
        <begin position="16"/>
        <end position="35"/>
    </location>
</feature>
<comment type="caution">
    <text evidence="3">The sequence shown here is derived from an EMBL/GenBank/DDBJ whole genome shotgun (WGS) entry which is preliminary data.</text>
</comment>
<keyword evidence="4" id="KW-1185">Reference proteome</keyword>
<dbReference type="Proteomes" id="UP000798488">
    <property type="component" value="Unassembled WGS sequence"/>
</dbReference>
<evidence type="ECO:0000313" key="3">
    <source>
        <dbReference type="EMBL" id="KAF1084194.1"/>
    </source>
</evidence>